<reference evidence="2 3" key="1">
    <citation type="submission" date="2022-06" db="EMBL/GenBank/DDBJ databases">
        <title>Draft genome sequence of type strain Streptomyces rubrisoli DSM 42083.</title>
        <authorList>
            <person name="Duangmal K."/>
            <person name="Klaysubun C."/>
        </authorList>
    </citation>
    <scope>NUCLEOTIDE SEQUENCE [LARGE SCALE GENOMIC DNA]</scope>
    <source>
        <strain evidence="2 3">DSM 42083</strain>
    </source>
</reference>
<evidence type="ECO:0000313" key="3">
    <source>
        <dbReference type="Proteomes" id="UP001206206"/>
    </source>
</evidence>
<dbReference type="InterPro" id="IPR057170">
    <property type="entry name" value="DUF7848"/>
</dbReference>
<keyword evidence="3" id="KW-1185">Reference proteome</keyword>
<feature type="domain" description="DUF7848" evidence="1">
    <location>
        <begin position="10"/>
        <end position="79"/>
    </location>
</feature>
<name>A0ABT1PC15_9ACTN</name>
<organism evidence="2 3">
    <name type="scientific">Streptantibioticus rubrisoli</name>
    <dbReference type="NCBI Taxonomy" id="1387313"/>
    <lineage>
        <taxon>Bacteria</taxon>
        <taxon>Bacillati</taxon>
        <taxon>Actinomycetota</taxon>
        <taxon>Actinomycetes</taxon>
        <taxon>Kitasatosporales</taxon>
        <taxon>Streptomycetaceae</taxon>
        <taxon>Streptantibioticus</taxon>
    </lineage>
</organism>
<protein>
    <recommendedName>
        <fullName evidence="1">DUF7848 domain-containing protein</fullName>
    </recommendedName>
</protein>
<comment type="caution">
    <text evidence="2">The sequence shown here is derived from an EMBL/GenBank/DDBJ whole genome shotgun (WGS) entry which is preliminary data.</text>
</comment>
<dbReference type="RefSeq" id="WP_255925997.1">
    <property type="nucleotide sequence ID" value="NZ_JANFNH010000005.1"/>
</dbReference>
<evidence type="ECO:0000313" key="2">
    <source>
        <dbReference type="EMBL" id="MCQ4041988.1"/>
    </source>
</evidence>
<dbReference type="Pfam" id="PF25232">
    <property type="entry name" value="DUF7848"/>
    <property type="match status" value="1"/>
</dbReference>
<accession>A0ABT1PC15</accession>
<evidence type="ECO:0000259" key="1">
    <source>
        <dbReference type="Pfam" id="PF25232"/>
    </source>
</evidence>
<sequence>MSVPEHGWIRSRLRFAQWALTNEKSSGPPIHGTECVTCGETSQGADDWEGPQTWALRHAGQTGHTLFRGTVTSYFRASMLEVL</sequence>
<dbReference type="EMBL" id="JANFNH010000005">
    <property type="protein sequence ID" value="MCQ4041988.1"/>
    <property type="molecule type" value="Genomic_DNA"/>
</dbReference>
<proteinExistence type="predicted"/>
<gene>
    <name evidence="2" type="ORF">NON19_08050</name>
</gene>
<dbReference type="Proteomes" id="UP001206206">
    <property type="component" value="Unassembled WGS sequence"/>
</dbReference>